<keyword evidence="1" id="KW-0812">Transmembrane</keyword>
<dbReference type="PANTHER" id="PTHR37814:SF1">
    <property type="entry name" value="MEMBRANE PROTEIN"/>
    <property type="match status" value="1"/>
</dbReference>
<dbReference type="EMBL" id="JAJEQM010000019">
    <property type="protein sequence ID" value="MCC2211536.1"/>
    <property type="molecule type" value="Genomic_DNA"/>
</dbReference>
<dbReference type="AlphaFoldDB" id="A0AAE3JAL2"/>
<sequence>MRNIRNILSVVCGYAAAVIGAGFASGQEIISFFVKYGKYSIIGVLLSCIIFSVFAYAVLSVCVEKNIETYSDYLNNFFRHNIRKIVEIITLLFAISTVCVMTACAGEMLFILFGIKKIFGAIIFNAVCGMIFFMNNKKIMGINSILGAIIIFGIIFCCFYILRFREHQVFSNEVKMTVSSISYAGYNLITTGAILAGMSRFLQDRKEAAVASVMSGVVLFVMMLLIWTVLEIYYGKINLGEIPMLTMALRQNKVFGAIYGIMLFFAVITTDVSNGFNVLDIASRKIGKNVVVFFMTVIAVAMSGAGFSKIINTAYRLCGYGGLVLVFYVIYNFIKNMNKVENECKNENTKVKLAKNKHNRL</sequence>
<reference evidence="2 3" key="1">
    <citation type="submission" date="2021-10" db="EMBL/GenBank/DDBJ databases">
        <title>Anaerobic single-cell dispensing facilitates the cultivation of human gut bacteria.</title>
        <authorList>
            <person name="Afrizal A."/>
        </authorList>
    </citation>
    <scope>NUCLEOTIDE SEQUENCE [LARGE SCALE GENOMIC DNA]</scope>
    <source>
        <strain evidence="2 3">CLA-AA-H232</strain>
    </source>
</reference>
<keyword evidence="3" id="KW-1185">Reference proteome</keyword>
<feature type="transmembrane region" description="Helical" evidence="1">
    <location>
        <begin position="314"/>
        <end position="334"/>
    </location>
</feature>
<feature type="transmembrane region" description="Helical" evidence="1">
    <location>
        <begin position="42"/>
        <end position="63"/>
    </location>
</feature>
<feature type="transmembrane region" description="Helical" evidence="1">
    <location>
        <begin position="84"/>
        <end position="103"/>
    </location>
</feature>
<feature type="transmembrane region" description="Helical" evidence="1">
    <location>
        <begin position="254"/>
        <end position="278"/>
    </location>
</feature>
<dbReference type="PANTHER" id="PTHR37814">
    <property type="entry name" value="CONSERVED MEMBRANE PROTEIN"/>
    <property type="match status" value="1"/>
</dbReference>
<dbReference type="Proteomes" id="UP001198242">
    <property type="component" value="Unassembled WGS sequence"/>
</dbReference>
<dbReference type="InterPro" id="IPR038728">
    <property type="entry name" value="YkvI-like"/>
</dbReference>
<feature type="transmembrane region" description="Helical" evidence="1">
    <location>
        <begin position="290"/>
        <end position="308"/>
    </location>
</feature>
<proteinExistence type="predicted"/>
<feature type="transmembrane region" description="Helical" evidence="1">
    <location>
        <begin position="209"/>
        <end position="234"/>
    </location>
</feature>
<feature type="transmembrane region" description="Helical" evidence="1">
    <location>
        <begin position="109"/>
        <end position="133"/>
    </location>
</feature>
<keyword evidence="1" id="KW-1133">Transmembrane helix</keyword>
<keyword evidence="1" id="KW-0472">Membrane</keyword>
<organism evidence="2 3">
    <name type="scientific">Hominilimicola fabiformis</name>
    <dbReference type="NCBI Taxonomy" id="2885356"/>
    <lineage>
        <taxon>Bacteria</taxon>
        <taxon>Bacillati</taxon>
        <taxon>Bacillota</taxon>
        <taxon>Clostridia</taxon>
        <taxon>Eubacteriales</taxon>
        <taxon>Oscillospiraceae</taxon>
        <taxon>Hominilimicola</taxon>
    </lineage>
</organism>
<comment type="caution">
    <text evidence="2">The sequence shown here is derived from an EMBL/GenBank/DDBJ whole genome shotgun (WGS) entry which is preliminary data.</text>
</comment>
<protein>
    <recommendedName>
        <fullName evidence="4">Membrane protein YkvI</fullName>
    </recommendedName>
</protein>
<gene>
    <name evidence="2" type="ORF">LKE05_12145</name>
</gene>
<evidence type="ECO:0008006" key="4">
    <source>
        <dbReference type="Google" id="ProtNLM"/>
    </source>
</evidence>
<feature type="transmembrane region" description="Helical" evidence="1">
    <location>
        <begin position="145"/>
        <end position="163"/>
    </location>
</feature>
<feature type="transmembrane region" description="Helical" evidence="1">
    <location>
        <begin position="183"/>
        <end position="202"/>
    </location>
</feature>
<accession>A0AAE3JAL2</accession>
<evidence type="ECO:0000313" key="2">
    <source>
        <dbReference type="EMBL" id="MCC2211536.1"/>
    </source>
</evidence>
<dbReference type="RefSeq" id="WP_308457021.1">
    <property type="nucleotide sequence ID" value="NZ_JAJEQM010000019.1"/>
</dbReference>
<name>A0AAE3JAL2_9FIRM</name>
<evidence type="ECO:0000313" key="3">
    <source>
        <dbReference type="Proteomes" id="UP001198242"/>
    </source>
</evidence>
<evidence type="ECO:0000256" key="1">
    <source>
        <dbReference type="SAM" id="Phobius"/>
    </source>
</evidence>